<dbReference type="EMBL" id="CP123498">
    <property type="protein sequence ID" value="WGL95469.1"/>
    <property type="molecule type" value="Genomic_DNA"/>
</dbReference>
<accession>A0AA95GEL4</accession>
<dbReference type="Gene3D" id="3.40.30.160">
    <property type="entry name" value="Collagenase ColT, N-terminal domain"/>
    <property type="match status" value="1"/>
</dbReference>
<reference evidence="1" key="1">
    <citation type="submission" date="2023-04" db="EMBL/GenBank/DDBJ databases">
        <title>Genome dynamics across the evolutionary transition to endosymbiosis.</title>
        <authorList>
            <person name="Siozios S."/>
            <person name="Nadal-Jimenez P."/>
            <person name="Azagi T."/>
            <person name="Sprong H."/>
            <person name="Frost C.L."/>
            <person name="Parratt S.R."/>
            <person name="Taylor G."/>
            <person name="Brettell L."/>
            <person name="Lew K.C."/>
            <person name="Croft L."/>
            <person name="King K.C."/>
            <person name="Brockhurst M.A."/>
            <person name="Hypsa V."/>
            <person name="Novakova E."/>
            <person name="Darby A.C."/>
            <person name="Hurst G.D.D."/>
        </authorList>
    </citation>
    <scope>NUCLEOTIDE SEQUENCE</scope>
    <source>
        <strain evidence="1">AIh</strain>
    </source>
</reference>
<dbReference type="RefSeq" id="WP_280629392.1">
    <property type="nucleotide sequence ID" value="NZ_CP123498.1"/>
</dbReference>
<evidence type="ECO:0000313" key="2">
    <source>
        <dbReference type="Proteomes" id="UP001177597"/>
    </source>
</evidence>
<organism evidence="1 2">
    <name type="scientific">Arsenophonus nasoniae</name>
    <name type="common">son-killer infecting Nasonia vitripennis</name>
    <dbReference type="NCBI Taxonomy" id="638"/>
    <lineage>
        <taxon>Bacteria</taxon>
        <taxon>Pseudomonadati</taxon>
        <taxon>Pseudomonadota</taxon>
        <taxon>Gammaproteobacteria</taxon>
        <taxon>Enterobacterales</taxon>
        <taxon>Morganellaceae</taxon>
        <taxon>Arsenophonus</taxon>
    </lineage>
</organism>
<gene>
    <name evidence="1" type="ORF">QE207_02230</name>
</gene>
<proteinExistence type="predicted"/>
<dbReference type="AlphaFoldDB" id="A0AA95GEL4"/>
<sequence length="889" mass="103752">MDYKIKQLNKFDYYFDTNNSKKEITIAEKIKVILHYKNLTPKKQNKTIEELKQVVDDFKIFANLKDIKPSQQPLEIYIFDNKEDYQYYGKEKGLGVEGGKFYSGNPPTIYIYQQGNILNLKHEFTHYLTDTNIPNADSLPTVLKEGIADYIEHLSDKKFNSQANSIDLTEAEIKTKNITQLLDLKYSDNFHDNEMVYKAGHSIIMYLNDKNPELLKKILHNKNPEQYLDQIKKENNKFKDWLSENNTDNAMQEINALEVTKGGFIASKKEIIDGEIKDVNYYTANIKTLTTKESVGEFATVEYMGFGNYIRCSSAAKNIHIDISLDSDYRHLKLIKKNNNEFKLIFTNKDGTKNFTESSEYQYQRQIVKSKYTKQNSDEPITDEKIDEIIAELIEINANTLTNMDLTNRPLNTIFSVKKLGNGMASALSLYNEEEKVSELLCESGIFKQIEGQENNEMFIFHNGLQRFHVNYDNKAYLAIENEDGQYKAAFIDGRAVNNDAYFDFSHLHKNELLSPNINHIKQEKLPVLQLNNTKIYNHKDSTFAQYSAFQKEHGHTIKKGELLDNKGSASTEDDVHKAELHKENKAFYDFKTIGFYINEELRDQNNNLIDGSDLFIHDHGKNIRYQLPKEITYLKLIKKDNDYKLAVCDQNGTEYTDIPDEYRLIDPIFAHQYEKKDHSNKHLNIGLIDFKQYTEGTLFKLKYDPNDYHIPRDKNNEILRSSDNQKYVTKVKIFHNDTEIGMLSNDHHNFQGDIFFSIDYNYSYNNFLASYSPQIDIIEETILFEQGDGDIGDTNRGYTDYKKINFVKNNNHLITENWDDEITTEILYNEQSSSYYPSHQLLANNQSNQNVSYYRQDPNIDYAGYQYEINEYTDNNNAMITSEQIMYI</sequence>
<evidence type="ECO:0000313" key="1">
    <source>
        <dbReference type="EMBL" id="WGL95469.1"/>
    </source>
</evidence>
<protein>
    <submittedName>
        <fullName evidence="1">Uncharacterized protein</fullName>
    </submittedName>
</protein>
<dbReference type="Proteomes" id="UP001177597">
    <property type="component" value="Chromosome"/>
</dbReference>
<name>A0AA95GEL4_9GAMM</name>